<dbReference type="STRING" id="1429043.X474_24445"/>
<dbReference type="PANTHER" id="PTHR42951">
    <property type="entry name" value="METALLO-BETA-LACTAMASE DOMAIN-CONTAINING"/>
    <property type="match status" value="1"/>
</dbReference>
<feature type="domain" description="Metallo-beta-lactamase" evidence="2">
    <location>
        <begin position="37"/>
        <end position="222"/>
    </location>
</feature>
<dbReference type="Proteomes" id="UP000032233">
    <property type="component" value="Unassembled WGS sequence"/>
</dbReference>
<dbReference type="EMBL" id="AZAC01000056">
    <property type="protein sequence ID" value="KIX11565.1"/>
    <property type="molecule type" value="Genomic_DNA"/>
</dbReference>
<dbReference type="AlphaFoldDB" id="A0A0D2JQ15"/>
<dbReference type="SUPFAM" id="SSF56281">
    <property type="entry name" value="Metallo-hydrolase/oxidoreductase"/>
    <property type="match status" value="1"/>
</dbReference>
<gene>
    <name evidence="3" type="ORF">X474_24445</name>
</gene>
<evidence type="ECO:0000256" key="1">
    <source>
        <dbReference type="ARBA" id="ARBA00005250"/>
    </source>
</evidence>
<dbReference type="InterPro" id="IPR036866">
    <property type="entry name" value="RibonucZ/Hydroxyglut_hydro"/>
</dbReference>
<dbReference type="GO" id="GO:0017001">
    <property type="term" value="P:antibiotic catabolic process"/>
    <property type="evidence" value="ECO:0007669"/>
    <property type="project" value="UniProtKB-ARBA"/>
</dbReference>
<evidence type="ECO:0000313" key="4">
    <source>
        <dbReference type="Proteomes" id="UP000032233"/>
    </source>
</evidence>
<dbReference type="PANTHER" id="PTHR42951:SF4">
    <property type="entry name" value="ACYL-COENZYME A THIOESTERASE MBLAC2"/>
    <property type="match status" value="1"/>
</dbReference>
<proteinExistence type="inferred from homology"/>
<dbReference type="Gene3D" id="3.60.15.10">
    <property type="entry name" value="Ribonuclease Z/Hydroxyacylglutathione hydrolase-like"/>
    <property type="match status" value="1"/>
</dbReference>
<name>A0A0D2JQ15_9BACT</name>
<dbReference type="SMART" id="SM00849">
    <property type="entry name" value="Lactamase_B"/>
    <property type="match status" value="1"/>
</dbReference>
<sequence>MKPGKLPQGLHHLGAVVRMKEPVEILKGLFFCERGFLNANHFVLTRPYKALIDTGYLTCLEQTEKILNSLGVKFSQVRLIVSTHTHSDHIGGNRTIQKASNCRVALHPLGRKFMERKDSRSPWWSYYGHKAEFFSADLTLHDRDMLSLGDHEFMVIHTPGHAADGICLYNPKEKLLISSDALWENDLAAMTPLVEGEDCVIKARQSLESLGRLEVGLVCPGHGPCFKNAPKALVKADRRLKSYLKDPEKMARDQIKRIFIFTLMMLNNPLRQDFVQHLKSVPWFQETVDRYFNGEYEPVKRDILEELKKRGLIAEKQNRLFSTIRP</sequence>
<dbReference type="InterPro" id="IPR050855">
    <property type="entry name" value="NDM-1-like"/>
</dbReference>
<comment type="caution">
    <text evidence="3">The sequence shown here is derived from an EMBL/GenBank/DDBJ whole genome shotgun (WGS) entry which is preliminary data.</text>
</comment>
<dbReference type="InterPro" id="IPR001279">
    <property type="entry name" value="Metallo-B-lactamas"/>
</dbReference>
<reference evidence="3 4" key="1">
    <citation type="submission" date="2013-11" db="EMBL/GenBank/DDBJ databases">
        <title>Metagenomic analysis of a methanogenic consortium involved in long chain n-alkane degradation.</title>
        <authorList>
            <person name="Davidova I.A."/>
            <person name="Callaghan A.V."/>
            <person name="Wawrik B."/>
            <person name="Pruitt S."/>
            <person name="Marks C."/>
            <person name="Duncan K.E."/>
            <person name="Suflita J.M."/>
        </authorList>
    </citation>
    <scope>NUCLEOTIDE SEQUENCE [LARGE SCALE GENOMIC DNA]</scope>
    <source>
        <strain evidence="3 4">SPR</strain>
    </source>
</reference>
<dbReference type="InParanoid" id="A0A0D2JQ15"/>
<evidence type="ECO:0000313" key="3">
    <source>
        <dbReference type="EMBL" id="KIX11565.1"/>
    </source>
</evidence>
<evidence type="ECO:0000259" key="2">
    <source>
        <dbReference type="SMART" id="SM00849"/>
    </source>
</evidence>
<dbReference type="Pfam" id="PF00753">
    <property type="entry name" value="Lactamase_B"/>
    <property type="match status" value="1"/>
</dbReference>
<protein>
    <recommendedName>
        <fullName evidence="2">Metallo-beta-lactamase domain-containing protein</fullName>
    </recommendedName>
</protein>
<organism evidence="3 4">
    <name type="scientific">Dethiosulfatarculus sandiegensis</name>
    <dbReference type="NCBI Taxonomy" id="1429043"/>
    <lineage>
        <taxon>Bacteria</taxon>
        <taxon>Pseudomonadati</taxon>
        <taxon>Thermodesulfobacteriota</taxon>
        <taxon>Desulfarculia</taxon>
        <taxon>Desulfarculales</taxon>
        <taxon>Desulfarculaceae</taxon>
        <taxon>Dethiosulfatarculus</taxon>
    </lineage>
</organism>
<keyword evidence="4" id="KW-1185">Reference proteome</keyword>
<comment type="similarity">
    <text evidence="1">Belongs to the metallo-beta-lactamase superfamily. Class-B beta-lactamase family.</text>
</comment>
<accession>A0A0D2JQ15</accession>